<keyword evidence="7" id="KW-1185">Reference proteome</keyword>
<evidence type="ECO:0000259" key="5">
    <source>
        <dbReference type="PROSITE" id="PS50075"/>
    </source>
</evidence>
<dbReference type="InterPro" id="IPR020845">
    <property type="entry name" value="AMP-binding_CS"/>
</dbReference>
<dbReference type="SUPFAM" id="SSF47336">
    <property type="entry name" value="ACP-like"/>
    <property type="match status" value="1"/>
</dbReference>
<dbReference type="CDD" id="cd05930">
    <property type="entry name" value="A_NRPS"/>
    <property type="match status" value="1"/>
</dbReference>
<name>A0ABQ3F2T6_9ACTN</name>
<evidence type="ECO:0000313" key="6">
    <source>
        <dbReference type="EMBL" id="GHB75484.1"/>
    </source>
</evidence>
<evidence type="ECO:0000313" key="7">
    <source>
        <dbReference type="Proteomes" id="UP000642673"/>
    </source>
</evidence>
<dbReference type="InterPro" id="IPR010071">
    <property type="entry name" value="AA_adenyl_dom"/>
</dbReference>
<dbReference type="Gene3D" id="3.40.50.980">
    <property type="match status" value="2"/>
</dbReference>
<sequence length="1042" mass="111643">MTQTWEGFLLSKQQQHVLGLDGGGDGGRRVAGVALGSALDPAVLADAARDVALAHESLRTAYRRVLGENSAALMVIEDEPRVLVSERSGDDAAFTALVRDEAREPGTTGDGAGAVRLVLFTHTDGRHSLVVSAPRLSMDTVSADVFLRDLRDACAARLAGSPWTRDDVVQYADYAQWQAEEGAPSPRQRELAADRAAAVAALPPLNLPLELLCDDTDRATLEWTVPGPLAERLRLLGQDCAGGLRTVLLTGWFTGLWHAAGRPERLAVNALIARRPFQEMQTSIGLFETPVPVLAQVGDETTLGDLLRAVDLELDTFEQADESSMDPAWQHVAHIPGFSFHEAAAFTAGTAPVFSGPWTEPADHARKVALAVRATDGEIRIALRHQTLGMAQGGAEALLVCLRAALAALGSGLGTSVATLAVLDEQAARELVALTNPQQPPQRPADHWHRQVERSAERTPDAAALRTATRTWSYRDLDLAANRLANELLARGVRHGALVGLCMERSDLAVVAILAIAKAGAGYVPIDPHLPAKRRSAVVDAVGFGHVVATRETAPALPAECDTVLLDAELTVCAGRDDARPDVATSDDDPAYVIFTSGSTGTPKGVLVGHGQLAAYLDGVLDRLELTGPVDSVALSTLGTDLGNTALFPPLVTGGALLVVAPEVSADAQALAELLCAENYDLLKITPSHLEAVFTVAEAPERLMPRQALVAGGEPFGWGWYNLFEGYLGECRLYNHYGPTETTVGVLCGRARAADDLAALASSVPLGTPMRHARAYVLDPHRRPLPVGVPGELWIGGSSVSQGYLSPTEEQKERFVTDPFVTDPSARMYRTGDKVRLLPDLTVEFLGRIDRQIKLRGFRVELGEIEAVMRQHPRVTGSLVVEAGESTGAHLVGYLIDTEGGRGSAEWLREFLAERLPDFMLPAHLVALDAFPLTSSGKIDASMLPEPGFYTQGSESYVEPRTATEKAVAAIVAQLLLLGQVGADDDFFEIGGHSLLATQLVARVRDEFKVAFKLRNLFEFPVVSELAEFIDQLLEKKETQAC</sequence>
<dbReference type="SUPFAM" id="SSF52777">
    <property type="entry name" value="CoA-dependent acyltransferases"/>
    <property type="match status" value="2"/>
</dbReference>
<dbReference type="InterPro" id="IPR000873">
    <property type="entry name" value="AMP-dep_synth/lig_dom"/>
</dbReference>
<dbReference type="InterPro" id="IPR020806">
    <property type="entry name" value="PKS_PP-bd"/>
</dbReference>
<comment type="caution">
    <text evidence="6">The sequence shown here is derived from an EMBL/GenBank/DDBJ whole genome shotgun (WGS) entry which is preliminary data.</text>
</comment>
<dbReference type="PROSITE" id="PS00455">
    <property type="entry name" value="AMP_BINDING"/>
    <property type="match status" value="1"/>
</dbReference>
<dbReference type="PANTHER" id="PTHR45527:SF1">
    <property type="entry name" value="FATTY ACID SYNTHASE"/>
    <property type="match status" value="1"/>
</dbReference>
<dbReference type="PROSITE" id="PS00012">
    <property type="entry name" value="PHOSPHOPANTETHEINE"/>
    <property type="match status" value="1"/>
</dbReference>
<dbReference type="Gene3D" id="3.30.300.30">
    <property type="match status" value="1"/>
</dbReference>
<dbReference type="Proteomes" id="UP000642673">
    <property type="component" value="Unassembled WGS sequence"/>
</dbReference>
<dbReference type="Gene3D" id="3.30.559.10">
    <property type="entry name" value="Chloramphenicol acetyltransferase-like domain"/>
    <property type="match status" value="1"/>
</dbReference>
<keyword evidence="2" id="KW-0596">Phosphopantetheine</keyword>
<dbReference type="InterPro" id="IPR001242">
    <property type="entry name" value="Condensation_dom"/>
</dbReference>
<dbReference type="Gene3D" id="1.10.1200.10">
    <property type="entry name" value="ACP-like"/>
    <property type="match status" value="1"/>
</dbReference>
<dbReference type="InterPro" id="IPR025110">
    <property type="entry name" value="AMP-bd_C"/>
</dbReference>
<dbReference type="SUPFAM" id="SSF56801">
    <property type="entry name" value="Acetyl-CoA synthetase-like"/>
    <property type="match status" value="1"/>
</dbReference>
<dbReference type="Pfam" id="PF00550">
    <property type="entry name" value="PP-binding"/>
    <property type="match status" value="1"/>
</dbReference>
<dbReference type="Pfam" id="PF00668">
    <property type="entry name" value="Condensation"/>
    <property type="match status" value="1"/>
</dbReference>
<dbReference type="InterPro" id="IPR009081">
    <property type="entry name" value="PP-bd_ACP"/>
</dbReference>
<organism evidence="6 7">
    <name type="scientific">Streptomyces cirratus</name>
    <dbReference type="NCBI Taxonomy" id="68187"/>
    <lineage>
        <taxon>Bacteria</taxon>
        <taxon>Bacillati</taxon>
        <taxon>Actinomycetota</taxon>
        <taxon>Actinomycetes</taxon>
        <taxon>Kitasatosporales</taxon>
        <taxon>Streptomycetaceae</taxon>
        <taxon>Streptomyces</taxon>
    </lineage>
</organism>
<comment type="cofactor">
    <cofactor evidence="1">
        <name>pantetheine 4'-phosphate</name>
        <dbReference type="ChEBI" id="CHEBI:47942"/>
    </cofactor>
</comment>
<dbReference type="InterPro" id="IPR023213">
    <property type="entry name" value="CAT-like_dom_sf"/>
</dbReference>
<dbReference type="InterPro" id="IPR036736">
    <property type="entry name" value="ACP-like_sf"/>
</dbReference>
<dbReference type="Gene3D" id="2.30.38.10">
    <property type="entry name" value="Luciferase, Domain 3"/>
    <property type="match status" value="1"/>
</dbReference>
<evidence type="ECO:0000256" key="2">
    <source>
        <dbReference type="ARBA" id="ARBA00022450"/>
    </source>
</evidence>
<dbReference type="SMART" id="SM00823">
    <property type="entry name" value="PKS_PP"/>
    <property type="match status" value="1"/>
</dbReference>
<reference evidence="7" key="1">
    <citation type="journal article" date="2019" name="Int. J. Syst. Evol. Microbiol.">
        <title>The Global Catalogue of Microorganisms (GCM) 10K type strain sequencing project: providing services to taxonomists for standard genome sequencing and annotation.</title>
        <authorList>
            <consortium name="The Broad Institute Genomics Platform"/>
            <consortium name="The Broad Institute Genome Sequencing Center for Infectious Disease"/>
            <person name="Wu L."/>
            <person name="Ma J."/>
        </authorList>
    </citation>
    <scope>NUCLEOTIDE SEQUENCE [LARGE SCALE GENOMIC DNA]</scope>
    <source>
        <strain evidence="7">JCM 4738</strain>
    </source>
</reference>
<evidence type="ECO:0000256" key="1">
    <source>
        <dbReference type="ARBA" id="ARBA00001957"/>
    </source>
</evidence>
<dbReference type="PANTHER" id="PTHR45527">
    <property type="entry name" value="NONRIBOSOMAL PEPTIDE SYNTHETASE"/>
    <property type="match status" value="1"/>
</dbReference>
<keyword evidence="3" id="KW-0597">Phosphoprotein</keyword>
<dbReference type="InterPro" id="IPR006162">
    <property type="entry name" value="Ppantetheine_attach_site"/>
</dbReference>
<accession>A0ABQ3F2T6</accession>
<gene>
    <name evidence="6" type="ORF">GCM10010347_52320</name>
</gene>
<protein>
    <recommendedName>
        <fullName evidence="5">Carrier domain-containing protein</fullName>
    </recommendedName>
</protein>
<dbReference type="RefSeq" id="WP_229873989.1">
    <property type="nucleotide sequence ID" value="NZ_BMVP01000013.1"/>
</dbReference>
<evidence type="ECO:0000256" key="4">
    <source>
        <dbReference type="SAM" id="MobiDB-lite"/>
    </source>
</evidence>
<dbReference type="Gene3D" id="3.30.559.30">
    <property type="entry name" value="Nonribosomal peptide synthetase, condensation domain"/>
    <property type="match status" value="1"/>
</dbReference>
<dbReference type="Pfam" id="PF00501">
    <property type="entry name" value="AMP-binding"/>
    <property type="match status" value="1"/>
</dbReference>
<dbReference type="InterPro" id="IPR045851">
    <property type="entry name" value="AMP-bd_C_sf"/>
</dbReference>
<dbReference type="EMBL" id="BMVP01000013">
    <property type="protein sequence ID" value="GHB75484.1"/>
    <property type="molecule type" value="Genomic_DNA"/>
</dbReference>
<proteinExistence type="predicted"/>
<feature type="compositionally biased region" description="Basic and acidic residues" evidence="4">
    <location>
        <begin position="444"/>
        <end position="460"/>
    </location>
</feature>
<dbReference type="NCBIfam" id="TIGR01733">
    <property type="entry name" value="AA-adenyl-dom"/>
    <property type="match status" value="1"/>
</dbReference>
<dbReference type="PROSITE" id="PS50075">
    <property type="entry name" value="CARRIER"/>
    <property type="match status" value="1"/>
</dbReference>
<feature type="region of interest" description="Disordered" evidence="4">
    <location>
        <begin position="437"/>
        <end position="462"/>
    </location>
</feature>
<dbReference type="Pfam" id="PF13193">
    <property type="entry name" value="AMP-binding_C"/>
    <property type="match status" value="1"/>
</dbReference>
<evidence type="ECO:0000256" key="3">
    <source>
        <dbReference type="ARBA" id="ARBA00022553"/>
    </source>
</evidence>
<feature type="domain" description="Carrier" evidence="5">
    <location>
        <begin position="959"/>
        <end position="1034"/>
    </location>
</feature>